<feature type="domain" description="HEPN" evidence="1">
    <location>
        <begin position="14"/>
        <end position="137"/>
    </location>
</feature>
<protein>
    <submittedName>
        <fullName evidence="2">HEPN domain-containing protein</fullName>
    </submittedName>
</protein>
<dbReference type="Proteomes" id="UP000269410">
    <property type="component" value="Unassembled WGS sequence"/>
</dbReference>
<evidence type="ECO:0000313" key="2">
    <source>
        <dbReference type="EMBL" id="RMD77542.1"/>
    </source>
</evidence>
<dbReference type="InterPro" id="IPR043519">
    <property type="entry name" value="NT_sf"/>
</dbReference>
<reference evidence="2 3" key="1">
    <citation type="submission" date="2018-10" db="EMBL/GenBank/DDBJ databases">
        <title>Thermophilic Lithotrophy and Phototrophy in an Intertidal, Iron-rich, Geothermal Spring.</title>
        <authorList>
            <person name="Ward L.M."/>
            <person name="Idei A."/>
            <person name="Nakagawa M."/>
            <person name="Ueno Y."/>
            <person name="Fischer W."/>
            <person name="Mcglynn S.E."/>
        </authorList>
    </citation>
    <scope>NUCLEOTIDE SEQUENCE [LARGE SCALE GENOMIC DNA]</scope>
    <source>
        <strain evidence="2">J137</strain>
    </source>
</reference>
<sequence length="272" mass="31163">MSESLRVHKFKIWLDQAESDYKAAVSSQTNGFFNWATYQSVQSVEKVLKGIIALSGALPPKTHKLSVLYKIVKKSGLNLGIDITELRKLEAYTYLSRYPFLNPYSDDSEIPSRLIGLGESSFSTEIAERLIRNVKNFVENNSELILEMDESAEYWDREFVQNLIDSNLGLILSNPKYQVSKVVLYGSFARDLSQLKSKTMDILIIIKDSNNLNVEGFVERTIYFNELLKDSVIPIDCLVYTESEYQKLMNVLKDGYIEETYTKGRILFGEKI</sequence>
<organism evidence="2 3">
    <name type="scientific">Candidatus Dojkabacteria bacterium</name>
    <dbReference type="NCBI Taxonomy" id="2099670"/>
    <lineage>
        <taxon>Bacteria</taxon>
        <taxon>Candidatus Dojkabacteria</taxon>
    </lineage>
</organism>
<dbReference type="SUPFAM" id="SSF81301">
    <property type="entry name" value="Nucleotidyltransferase"/>
    <property type="match status" value="1"/>
</dbReference>
<evidence type="ECO:0000259" key="1">
    <source>
        <dbReference type="PROSITE" id="PS50910"/>
    </source>
</evidence>
<dbReference type="PROSITE" id="PS50910">
    <property type="entry name" value="HEPN"/>
    <property type="match status" value="1"/>
</dbReference>
<dbReference type="Pfam" id="PF05168">
    <property type="entry name" value="HEPN"/>
    <property type="match status" value="1"/>
</dbReference>
<dbReference type="CDD" id="cd05403">
    <property type="entry name" value="NT_KNTase_like"/>
    <property type="match status" value="1"/>
</dbReference>
<dbReference type="SMART" id="SM00748">
    <property type="entry name" value="HEPN"/>
    <property type="match status" value="1"/>
</dbReference>
<proteinExistence type="predicted"/>
<gene>
    <name evidence="2" type="ORF">D6810_00695</name>
</gene>
<comment type="caution">
    <text evidence="2">The sequence shown here is derived from an EMBL/GenBank/DDBJ whole genome shotgun (WGS) entry which is preliminary data.</text>
</comment>
<dbReference type="SUPFAM" id="SSF81593">
    <property type="entry name" value="Nucleotidyltransferase substrate binding subunit/domain"/>
    <property type="match status" value="1"/>
</dbReference>
<dbReference type="EMBL" id="RFKV01000023">
    <property type="protein sequence ID" value="RMD77542.1"/>
    <property type="molecule type" value="Genomic_DNA"/>
</dbReference>
<dbReference type="Gene3D" id="3.30.460.10">
    <property type="entry name" value="Beta Polymerase, domain 2"/>
    <property type="match status" value="1"/>
</dbReference>
<dbReference type="AlphaFoldDB" id="A0A3M0YZM6"/>
<dbReference type="InterPro" id="IPR007842">
    <property type="entry name" value="HEPN_dom"/>
</dbReference>
<name>A0A3M0YZM6_9BACT</name>
<evidence type="ECO:0000313" key="3">
    <source>
        <dbReference type="Proteomes" id="UP000269410"/>
    </source>
</evidence>
<accession>A0A3M0YZM6</accession>
<dbReference type="Gene3D" id="1.20.120.330">
    <property type="entry name" value="Nucleotidyltransferases domain 2"/>
    <property type="match status" value="1"/>
</dbReference>